<gene>
    <name evidence="2" type="ORF">KIL84_021461</name>
</gene>
<evidence type="ECO:0000313" key="2">
    <source>
        <dbReference type="EMBL" id="KAH1175047.1"/>
    </source>
</evidence>
<comment type="caution">
    <text evidence="2">The sequence shown here is derived from an EMBL/GenBank/DDBJ whole genome shotgun (WGS) entry which is preliminary data.</text>
</comment>
<keyword evidence="3" id="KW-1185">Reference proteome</keyword>
<dbReference type="EMBL" id="JAHDVG010000478">
    <property type="protein sequence ID" value="KAH1175047.1"/>
    <property type="molecule type" value="Genomic_DNA"/>
</dbReference>
<protein>
    <submittedName>
        <fullName evidence="2">Uncharacterized protein</fullName>
    </submittedName>
</protein>
<name>A0A9D4ASY4_9SAUR</name>
<evidence type="ECO:0000313" key="3">
    <source>
        <dbReference type="Proteomes" id="UP000827986"/>
    </source>
</evidence>
<reference evidence="2" key="1">
    <citation type="submission" date="2021-09" db="EMBL/GenBank/DDBJ databases">
        <title>The genome of Mauremys mutica provides insights into the evolution of semi-aquatic lifestyle.</title>
        <authorList>
            <person name="Gong S."/>
            <person name="Gao Y."/>
        </authorList>
    </citation>
    <scope>NUCLEOTIDE SEQUENCE</scope>
    <source>
        <strain evidence="2">MM-2020</strain>
        <tissue evidence="2">Muscle</tissue>
    </source>
</reference>
<dbReference type="Proteomes" id="UP000827986">
    <property type="component" value="Unassembled WGS sequence"/>
</dbReference>
<feature type="compositionally biased region" description="Pro residues" evidence="1">
    <location>
        <begin position="8"/>
        <end position="29"/>
    </location>
</feature>
<dbReference type="AlphaFoldDB" id="A0A9D4ASY4"/>
<evidence type="ECO:0000256" key="1">
    <source>
        <dbReference type="SAM" id="MobiDB-lite"/>
    </source>
</evidence>
<feature type="region of interest" description="Disordered" evidence="1">
    <location>
        <begin position="1"/>
        <end position="42"/>
    </location>
</feature>
<accession>A0A9D4ASY4</accession>
<organism evidence="2 3">
    <name type="scientific">Mauremys mutica</name>
    <name type="common">yellowpond turtle</name>
    <dbReference type="NCBI Taxonomy" id="74926"/>
    <lineage>
        <taxon>Eukaryota</taxon>
        <taxon>Metazoa</taxon>
        <taxon>Chordata</taxon>
        <taxon>Craniata</taxon>
        <taxon>Vertebrata</taxon>
        <taxon>Euteleostomi</taxon>
        <taxon>Archelosauria</taxon>
        <taxon>Testudinata</taxon>
        <taxon>Testudines</taxon>
        <taxon>Cryptodira</taxon>
        <taxon>Durocryptodira</taxon>
        <taxon>Testudinoidea</taxon>
        <taxon>Geoemydidae</taxon>
        <taxon>Geoemydinae</taxon>
        <taxon>Mauremys</taxon>
    </lineage>
</organism>
<proteinExistence type="predicted"/>
<sequence length="126" mass="13556">MGLHPHPPHCIPPPSHPTLPPTPTHPSPVPLTALSTHPLHLPEPPPHVPHPCTPFTSIHCCTPIMSLYTLCILIHLSPSLPPLTPPCSRPWPLSLPILSPPPPSFPLQPTLLPSWLGDLGSPWKSA</sequence>
<dbReference type="PRINTS" id="PR01217">
    <property type="entry name" value="PRICHEXTENSN"/>
</dbReference>